<dbReference type="Pfam" id="PF01243">
    <property type="entry name" value="PNPOx_N"/>
    <property type="match status" value="1"/>
</dbReference>
<dbReference type="Gene3D" id="2.30.110.10">
    <property type="entry name" value="Electron Transport, Fmn-binding Protein, Chain A"/>
    <property type="match status" value="1"/>
</dbReference>
<dbReference type="SUPFAM" id="SSF50475">
    <property type="entry name" value="FMN-binding split barrel"/>
    <property type="match status" value="1"/>
</dbReference>
<evidence type="ECO:0000259" key="2">
    <source>
        <dbReference type="Pfam" id="PF01243"/>
    </source>
</evidence>
<dbReference type="InterPro" id="IPR011576">
    <property type="entry name" value="Pyridox_Oxase_N"/>
</dbReference>
<proteinExistence type="predicted"/>
<accession>A0ABS9Z8P7</accession>
<feature type="region of interest" description="Disordered" evidence="1">
    <location>
        <begin position="1"/>
        <end position="22"/>
    </location>
</feature>
<evidence type="ECO:0000313" key="4">
    <source>
        <dbReference type="Proteomes" id="UP001139104"/>
    </source>
</evidence>
<organism evidence="3 4">
    <name type="scientific">Candidatus Rhodoblastus alkanivorans</name>
    <dbReference type="NCBI Taxonomy" id="2954117"/>
    <lineage>
        <taxon>Bacteria</taxon>
        <taxon>Pseudomonadati</taxon>
        <taxon>Pseudomonadota</taxon>
        <taxon>Alphaproteobacteria</taxon>
        <taxon>Hyphomicrobiales</taxon>
        <taxon>Rhodoblastaceae</taxon>
        <taxon>Rhodoblastus</taxon>
    </lineage>
</organism>
<sequence>MTDALPDRRPWSEGEAKAQGLAGAAAPPALIRTFATEQHREFFPRLPMLFVAGLDASGAPVASLLRGAPGFLSLPEPRRLEIAAAFPEGDAMTREKGAPFGAIGVEFATRRRNRINGRILAASADRMTVAVEEAFGNCPKYIVPRALLLGDAGAWTDLPAFDAQAQAMIAGATVFFVATRGPDGVDMSHRGGPPGFVRIETNGALRIPDFPGNRFFNTFGNLLADPRAALLFLDFPAGRALQLTGAARVEFTGEERFWTFTPRAARLLSAEPFGT</sequence>
<dbReference type="Proteomes" id="UP001139104">
    <property type="component" value="Unassembled WGS sequence"/>
</dbReference>
<dbReference type="PANTHER" id="PTHR42815:SF2">
    <property type="entry name" value="FAD-BINDING, PUTATIVE (AFU_ORTHOLOGUE AFUA_6G07600)-RELATED"/>
    <property type="match status" value="1"/>
</dbReference>
<comment type="caution">
    <text evidence="3">The sequence shown here is derived from an EMBL/GenBank/DDBJ whole genome shotgun (WGS) entry which is preliminary data.</text>
</comment>
<name>A0ABS9Z8P7_9HYPH</name>
<reference evidence="3" key="1">
    <citation type="journal article" date="2022" name="ISME J.">
        <title>Identification of active gaseous-alkane degraders at natural gas seeps.</title>
        <authorList>
            <person name="Farhan Ul Haque M."/>
            <person name="Hernandez M."/>
            <person name="Crombie A.T."/>
            <person name="Murrell J.C."/>
        </authorList>
    </citation>
    <scope>NUCLEOTIDE SEQUENCE</scope>
    <source>
        <strain evidence="3">PC2</strain>
    </source>
</reference>
<keyword evidence="4" id="KW-1185">Reference proteome</keyword>
<evidence type="ECO:0000256" key="1">
    <source>
        <dbReference type="SAM" id="MobiDB-lite"/>
    </source>
</evidence>
<dbReference type="InterPro" id="IPR012349">
    <property type="entry name" value="Split_barrel_FMN-bd"/>
</dbReference>
<dbReference type="PANTHER" id="PTHR42815">
    <property type="entry name" value="FAD-BINDING, PUTATIVE (AFU_ORTHOLOGUE AFUA_6G07600)-RELATED"/>
    <property type="match status" value="1"/>
</dbReference>
<dbReference type="RefSeq" id="WP_243067903.1">
    <property type="nucleotide sequence ID" value="NZ_JAIVFK010000054.1"/>
</dbReference>
<evidence type="ECO:0000313" key="3">
    <source>
        <dbReference type="EMBL" id="MCI4683988.1"/>
    </source>
</evidence>
<feature type="domain" description="Pyridoxamine 5'-phosphate oxidase N-terminal" evidence="2">
    <location>
        <begin position="162"/>
        <end position="266"/>
    </location>
</feature>
<protein>
    <submittedName>
        <fullName evidence="3">Pyridoxamine 5'-phosphate oxidase family protein</fullName>
    </submittedName>
</protein>
<gene>
    <name evidence="3" type="ORF">K2U94_14680</name>
</gene>
<feature type="compositionally biased region" description="Basic and acidic residues" evidence="1">
    <location>
        <begin position="1"/>
        <end position="16"/>
    </location>
</feature>
<dbReference type="EMBL" id="JAIVFP010000001">
    <property type="protein sequence ID" value="MCI4683988.1"/>
    <property type="molecule type" value="Genomic_DNA"/>
</dbReference>